<evidence type="ECO:0000313" key="2">
    <source>
        <dbReference type="EMBL" id="SFF80004.1"/>
    </source>
</evidence>
<dbReference type="AlphaFoldDB" id="A0A1I2LL35"/>
<dbReference type="InterPro" id="IPR036390">
    <property type="entry name" value="WH_DNA-bd_sf"/>
</dbReference>
<dbReference type="PANTHER" id="PTHR33164">
    <property type="entry name" value="TRANSCRIPTIONAL REGULATOR, MARR FAMILY"/>
    <property type="match status" value="1"/>
</dbReference>
<evidence type="ECO:0000259" key="1">
    <source>
        <dbReference type="PROSITE" id="PS50995"/>
    </source>
</evidence>
<dbReference type="PROSITE" id="PS50995">
    <property type="entry name" value="HTH_MARR_2"/>
    <property type="match status" value="1"/>
</dbReference>
<proteinExistence type="predicted"/>
<dbReference type="Gene3D" id="1.10.10.10">
    <property type="entry name" value="Winged helix-like DNA-binding domain superfamily/Winged helix DNA-binding domain"/>
    <property type="match status" value="1"/>
</dbReference>
<dbReference type="PANTHER" id="PTHR33164:SF101">
    <property type="entry name" value="TRANSCRIPTIONAL REPRESSOR MPRA"/>
    <property type="match status" value="1"/>
</dbReference>
<dbReference type="Proteomes" id="UP000198623">
    <property type="component" value="Unassembled WGS sequence"/>
</dbReference>
<keyword evidence="2" id="KW-0238">DNA-binding</keyword>
<dbReference type="EMBL" id="FOOU01000001">
    <property type="protein sequence ID" value="SFF80004.1"/>
    <property type="molecule type" value="Genomic_DNA"/>
</dbReference>
<sequence length="130" mass="15134">MNQLSKQDFQNLSDFRFRLRAFQRHSEDICKSHGLTSLQYLLLLHLKGFTDREWATISELSTKLQSKHHATVMLIDRCSELGLVERRVSAKDKRCIEIHLLAKGETLVEAIAWQHRPELNHLQQSFPAAQ</sequence>
<gene>
    <name evidence="2" type="ORF">SAMN05216175_101105</name>
</gene>
<accession>A0A1I2LL35</accession>
<dbReference type="InterPro" id="IPR039422">
    <property type="entry name" value="MarR/SlyA-like"/>
</dbReference>
<name>A0A1I2LL35_9GAMM</name>
<dbReference type="STRING" id="1045558.SAMN05216175_101105"/>
<dbReference type="GO" id="GO:0006950">
    <property type="term" value="P:response to stress"/>
    <property type="evidence" value="ECO:0007669"/>
    <property type="project" value="TreeGrafter"/>
</dbReference>
<feature type="domain" description="HTH marR-type" evidence="1">
    <location>
        <begin position="1"/>
        <end position="130"/>
    </location>
</feature>
<reference evidence="3" key="1">
    <citation type="submission" date="2016-10" db="EMBL/GenBank/DDBJ databases">
        <authorList>
            <person name="Varghese N."/>
            <person name="Submissions S."/>
        </authorList>
    </citation>
    <scope>NUCLEOTIDE SEQUENCE [LARGE SCALE GENOMIC DNA]</scope>
    <source>
        <strain evidence="3">CGMCC 1.10971</strain>
    </source>
</reference>
<protein>
    <submittedName>
        <fullName evidence="2">DNA-binding transcriptional regulator, MarR family</fullName>
    </submittedName>
</protein>
<evidence type="ECO:0000313" key="3">
    <source>
        <dbReference type="Proteomes" id="UP000198623"/>
    </source>
</evidence>
<dbReference type="RefSeq" id="WP_198064082.1">
    <property type="nucleotide sequence ID" value="NZ_FOOU01000001.1"/>
</dbReference>
<dbReference type="GO" id="GO:0003700">
    <property type="term" value="F:DNA-binding transcription factor activity"/>
    <property type="evidence" value="ECO:0007669"/>
    <property type="project" value="InterPro"/>
</dbReference>
<dbReference type="SMART" id="SM00347">
    <property type="entry name" value="HTH_MARR"/>
    <property type="match status" value="1"/>
</dbReference>
<dbReference type="InterPro" id="IPR000835">
    <property type="entry name" value="HTH_MarR-typ"/>
</dbReference>
<dbReference type="GO" id="GO:0003677">
    <property type="term" value="F:DNA binding"/>
    <property type="evidence" value="ECO:0007669"/>
    <property type="project" value="UniProtKB-KW"/>
</dbReference>
<keyword evidence="3" id="KW-1185">Reference proteome</keyword>
<dbReference type="Pfam" id="PF12802">
    <property type="entry name" value="MarR_2"/>
    <property type="match status" value="1"/>
</dbReference>
<dbReference type="SUPFAM" id="SSF46785">
    <property type="entry name" value="Winged helix' DNA-binding domain"/>
    <property type="match status" value="1"/>
</dbReference>
<dbReference type="InterPro" id="IPR036388">
    <property type="entry name" value="WH-like_DNA-bd_sf"/>
</dbReference>
<organism evidence="2 3">
    <name type="scientific">Neptunomonas qingdaonensis</name>
    <dbReference type="NCBI Taxonomy" id="1045558"/>
    <lineage>
        <taxon>Bacteria</taxon>
        <taxon>Pseudomonadati</taxon>
        <taxon>Pseudomonadota</taxon>
        <taxon>Gammaproteobacteria</taxon>
        <taxon>Oceanospirillales</taxon>
        <taxon>Oceanospirillaceae</taxon>
        <taxon>Neptunomonas</taxon>
    </lineage>
</organism>